<name>A0A2S0HT69_9FLAO</name>
<keyword evidence="3" id="KW-1185">Reference proteome</keyword>
<evidence type="ECO:0000313" key="3">
    <source>
        <dbReference type="Proteomes" id="UP000238442"/>
    </source>
</evidence>
<dbReference type="Proteomes" id="UP000238442">
    <property type="component" value="Chromosome"/>
</dbReference>
<feature type="chain" id="PRO_5015626851" evidence="1">
    <location>
        <begin position="27"/>
        <end position="164"/>
    </location>
</feature>
<dbReference type="KEGG" id="aue:C5O00_01370"/>
<protein>
    <submittedName>
        <fullName evidence="2">Uncharacterized protein</fullName>
    </submittedName>
</protein>
<dbReference type="AlphaFoldDB" id="A0A2S0HT69"/>
<dbReference type="EMBL" id="CP027062">
    <property type="protein sequence ID" value="AVI49889.1"/>
    <property type="molecule type" value="Genomic_DNA"/>
</dbReference>
<dbReference type="OrthoDB" id="1356197at2"/>
<keyword evidence="1" id="KW-0732">Signal</keyword>
<organism evidence="2 3">
    <name type="scientific">Pukyongia salina</name>
    <dbReference type="NCBI Taxonomy" id="2094025"/>
    <lineage>
        <taxon>Bacteria</taxon>
        <taxon>Pseudomonadati</taxon>
        <taxon>Bacteroidota</taxon>
        <taxon>Flavobacteriia</taxon>
        <taxon>Flavobacteriales</taxon>
        <taxon>Flavobacteriaceae</taxon>
        <taxon>Pukyongia</taxon>
    </lineage>
</organism>
<accession>A0A2S0HT69</accession>
<evidence type="ECO:0000256" key="1">
    <source>
        <dbReference type="SAM" id="SignalP"/>
    </source>
</evidence>
<feature type="signal peptide" evidence="1">
    <location>
        <begin position="1"/>
        <end position="26"/>
    </location>
</feature>
<dbReference type="Gene3D" id="2.60.40.1710">
    <property type="entry name" value="Subtilisin-like superfamily"/>
    <property type="match status" value="1"/>
</dbReference>
<gene>
    <name evidence="2" type="ORF">C5O00_01370</name>
</gene>
<reference evidence="2 3" key="1">
    <citation type="submission" date="2018-02" db="EMBL/GenBank/DDBJ databases">
        <title>Genomic analysis of the strain RR4-38 isolated from a seawater recirculating aquaculture system.</title>
        <authorList>
            <person name="Kim Y.-S."/>
            <person name="Jang Y.H."/>
            <person name="Kim K.-H."/>
        </authorList>
    </citation>
    <scope>NUCLEOTIDE SEQUENCE [LARGE SCALE GENOMIC DNA]</scope>
    <source>
        <strain evidence="2 3">RR4-38</strain>
    </source>
</reference>
<dbReference type="RefSeq" id="WP_105214252.1">
    <property type="nucleotide sequence ID" value="NZ_CP027062.1"/>
</dbReference>
<evidence type="ECO:0000313" key="2">
    <source>
        <dbReference type="EMBL" id="AVI49889.1"/>
    </source>
</evidence>
<sequence length="164" mass="17773">MQKKYSINFLITVALVFFIGSFNLQAQQCNSELGVYKDRNARSATLNDATKFKMELTNNSSQSQTYEIQSVIFEDPCEEAGLSGSTNSRNTTGLNVSIQINNARASSITVPARSTKSFVAEVSVASASKLQVWKCVELTAVSNACAKGEAKALLKVFISDPTNN</sequence>
<proteinExistence type="predicted"/>